<dbReference type="Pfam" id="PF00254">
    <property type="entry name" value="FKBP_C"/>
    <property type="match status" value="1"/>
</dbReference>
<keyword evidence="7 9" id="KW-0413">Isomerase</keyword>
<dbReference type="SUPFAM" id="SSF54534">
    <property type="entry name" value="FKBP-like"/>
    <property type="match status" value="1"/>
</dbReference>
<evidence type="ECO:0000313" key="13">
    <source>
        <dbReference type="Proteomes" id="UP000256779"/>
    </source>
</evidence>
<dbReference type="RefSeq" id="WP_115867275.1">
    <property type="nucleotide sequence ID" value="NZ_QREG01000004.1"/>
</dbReference>
<dbReference type="PANTHER" id="PTHR47861">
    <property type="entry name" value="FKBP-TYPE PEPTIDYL-PROLYL CIS-TRANS ISOMERASE SLYD"/>
    <property type="match status" value="1"/>
</dbReference>
<evidence type="ECO:0000256" key="9">
    <source>
        <dbReference type="PROSITE-ProRule" id="PRU00277"/>
    </source>
</evidence>
<dbReference type="AlphaFoldDB" id="A0A3D9L671"/>
<dbReference type="Proteomes" id="UP000256779">
    <property type="component" value="Unassembled WGS sequence"/>
</dbReference>
<name>A0A3D9L671_MARFU</name>
<keyword evidence="6" id="KW-0143">Chaperone</keyword>
<dbReference type="EC" id="5.2.1.8" evidence="10"/>
<protein>
    <recommendedName>
        <fullName evidence="10">Peptidyl-prolyl cis-trans isomerase</fullName>
        <ecNumber evidence="10">5.2.1.8</ecNumber>
    </recommendedName>
</protein>
<dbReference type="GO" id="GO:0003755">
    <property type="term" value="F:peptidyl-prolyl cis-trans isomerase activity"/>
    <property type="evidence" value="ECO:0007669"/>
    <property type="project" value="UniProtKB-UniRule"/>
</dbReference>
<dbReference type="InterPro" id="IPR001179">
    <property type="entry name" value="PPIase_FKBP_dom"/>
</dbReference>
<dbReference type="PANTHER" id="PTHR47861:SF3">
    <property type="entry name" value="FKBP-TYPE PEPTIDYL-PROLYL CIS-TRANS ISOMERASE SLYD"/>
    <property type="match status" value="1"/>
</dbReference>
<evidence type="ECO:0000256" key="4">
    <source>
        <dbReference type="ARBA" id="ARBA00022490"/>
    </source>
</evidence>
<dbReference type="OrthoDB" id="9808891at2"/>
<evidence type="ECO:0000256" key="8">
    <source>
        <dbReference type="ARBA" id="ARBA00037071"/>
    </source>
</evidence>
<comment type="similarity">
    <text evidence="3 10">Belongs to the FKBP-type PPIase family.</text>
</comment>
<evidence type="ECO:0000259" key="11">
    <source>
        <dbReference type="PROSITE" id="PS50059"/>
    </source>
</evidence>
<dbReference type="PROSITE" id="PS50059">
    <property type="entry name" value="FKBP_PPIASE"/>
    <property type="match status" value="1"/>
</dbReference>
<evidence type="ECO:0000256" key="2">
    <source>
        <dbReference type="ARBA" id="ARBA00004496"/>
    </source>
</evidence>
<proteinExistence type="inferred from homology"/>
<evidence type="ECO:0000256" key="10">
    <source>
        <dbReference type="RuleBase" id="RU003915"/>
    </source>
</evidence>
<comment type="subcellular location">
    <subcellularLocation>
        <location evidence="2">Cytoplasm</location>
    </subcellularLocation>
</comment>
<organism evidence="12 13">
    <name type="scientific">Marinoscillum furvescens DSM 4134</name>
    <dbReference type="NCBI Taxonomy" id="1122208"/>
    <lineage>
        <taxon>Bacteria</taxon>
        <taxon>Pseudomonadati</taxon>
        <taxon>Bacteroidota</taxon>
        <taxon>Cytophagia</taxon>
        <taxon>Cytophagales</taxon>
        <taxon>Reichenbachiellaceae</taxon>
        <taxon>Marinoscillum</taxon>
    </lineage>
</organism>
<feature type="domain" description="PPIase FKBP-type" evidence="11">
    <location>
        <begin position="7"/>
        <end position="81"/>
    </location>
</feature>
<comment type="function">
    <text evidence="8">Also involved in hydrogenase metallocenter assembly, probably by participating in the nickel insertion step. This function in hydrogenase biosynthesis requires chaperone activity and the presence of the metal-binding domain, but not PPIase activity.</text>
</comment>
<sequence>MSKAKANDTVKVHYTGKLTNGQVFDSSLERDPLQFTVGGGQMIKGFDEAVNGMELNEKKTVTIPSAEAYGDRNDELIQQVPRTDLPADMKPEAGQTLVATNEAGQQTHVLVREVAEDNITIDANHPLAGQDLVFEIELVEIA</sequence>
<keyword evidence="4" id="KW-0963">Cytoplasm</keyword>
<dbReference type="InterPro" id="IPR046357">
    <property type="entry name" value="PPIase_dom_sf"/>
</dbReference>
<evidence type="ECO:0000256" key="1">
    <source>
        <dbReference type="ARBA" id="ARBA00000971"/>
    </source>
</evidence>
<dbReference type="GO" id="GO:0005737">
    <property type="term" value="C:cytoplasm"/>
    <property type="evidence" value="ECO:0007669"/>
    <property type="project" value="UniProtKB-SubCell"/>
</dbReference>
<evidence type="ECO:0000256" key="6">
    <source>
        <dbReference type="ARBA" id="ARBA00023186"/>
    </source>
</evidence>
<comment type="caution">
    <text evidence="12">The sequence shown here is derived from an EMBL/GenBank/DDBJ whole genome shotgun (WGS) entry which is preliminary data.</text>
</comment>
<evidence type="ECO:0000256" key="5">
    <source>
        <dbReference type="ARBA" id="ARBA00023110"/>
    </source>
</evidence>
<keyword evidence="13" id="KW-1185">Reference proteome</keyword>
<keyword evidence="5 9" id="KW-0697">Rotamase</keyword>
<dbReference type="GO" id="GO:0042026">
    <property type="term" value="P:protein refolding"/>
    <property type="evidence" value="ECO:0007669"/>
    <property type="project" value="UniProtKB-ARBA"/>
</dbReference>
<dbReference type="Gene3D" id="3.10.50.40">
    <property type="match status" value="1"/>
</dbReference>
<reference evidence="12 13" key="1">
    <citation type="submission" date="2018-07" db="EMBL/GenBank/DDBJ databases">
        <title>Genomic Encyclopedia of Type Strains, Phase IV (KMG-IV): sequencing the most valuable type-strain genomes for metagenomic binning, comparative biology and taxonomic classification.</title>
        <authorList>
            <person name="Goeker M."/>
        </authorList>
    </citation>
    <scope>NUCLEOTIDE SEQUENCE [LARGE SCALE GENOMIC DNA]</scope>
    <source>
        <strain evidence="12 13">DSM 4134</strain>
    </source>
</reference>
<dbReference type="EMBL" id="QREG01000004">
    <property type="protein sequence ID" value="REE01196.1"/>
    <property type="molecule type" value="Genomic_DNA"/>
</dbReference>
<accession>A0A3D9L671</accession>
<gene>
    <name evidence="12" type="ORF">C7460_104216</name>
</gene>
<evidence type="ECO:0000256" key="3">
    <source>
        <dbReference type="ARBA" id="ARBA00006577"/>
    </source>
</evidence>
<evidence type="ECO:0000313" key="12">
    <source>
        <dbReference type="EMBL" id="REE01196.1"/>
    </source>
</evidence>
<evidence type="ECO:0000256" key="7">
    <source>
        <dbReference type="ARBA" id="ARBA00023235"/>
    </source>
</evidence>
<comment type="catalytic activity">
    <reaction evidence="1 9 10">
        <text>[protein]-peptidylproline (omega=180) = [protein]-peptidylproline (omega=0)</text>
        <dbReference type="Rhea" id="RHEA:16237"/>
        <dbReference type="Rhea" id="RHEA-COMP:10747"/>
        <dbReference type="Rhea" id="RHEA-COMP:10748"/>
        <dbReference type="ChEBI" id="CHEBI:83833"/>
        <dbReference type="ChEBI" id="CHEBI:83834"/>
        <dbReference type="EC" id="5.2.1.8"/>
    </reaction>
</comment>